<evidence type="ECO:0000256" key="1">
    <source>
        <dbReference type="SAM" id="SignalP"/>
    </source>
</evidence>
<evidence type="ECO:0000259" key="2">
    <source>
        <dbReference type="PROSITE" id="PS50041"/>
    </source>
</evidence>
<organism evidence="3 4">
    <name type="scientific">Homarus americanus</name>
    <name type="common">American lobster</name>
    <dbReference type="NCBI Taxonomy" id="6706"/>
    <lineage>
        <taxon>Eukaryota</taxon>
        <taxon>Metazoa</taxon>
        <taxon>Ecdysozoa</taxon>
        <taxon>Arthropoda</taxon>
        <taxon>Crustacea</taxon>
        <taxon>Multicrustacea</taxon>
        <taxon>Malacostraca</taxon>
        <taxon>Eumalacostraca</taxon>
        <taxon>Eucarida</taxon>
        <taxon>Decapoda</taxon>
        <taxon>Pleocyemata</taxon>
        <taxon>Astacidea</taxon>
        <taxon>Nephropoidea</taxon>
        <taxon>Nephropidae</taxon>
        <taxon>Homarus</taxon>
    </lineage>
</organism>
<evidence type="ECO:0000313" key="4">
    <source>
        <dbReference type="Proteomes" id="UP000747542"/>
    </source>
</evidence>
<dbReference type="EMBL" id="JAHLQT010018031">
    <property type="protein sequence ID" value="KAG7169187.1"/>
    <property type="molecule type" value="Genomic_DNA"/>
</dbReference>
<dbReference type="PANTHER" id="PTHR22803">
    <property type="entry name" value="MANNOSE, PHOSPHOLIPASE, LECTIN RECEPTOR RELATED"/>
    <property type="match status" value="1"/>
</dbReference>
<keyword evidence="1" id="KW-0732">Signal</keyword>
<accession>A0A8J5K2F7</accession>
<name>A0A8J5K2F7_HOMAM</name>
<dbReference type="CDD" id="cd00037">
    <property type="entry name" value="CLECT"/>
    <property type="match status" value="1"/>
</dbReference>
<protein>
    <submittedName>
        <fullName evidence="3">Killer cell lectin-like receptor subfamily B member 1B allele A-like</fullName>
    </submittedName>
</protein>
<reference evidence="3" key="1">
    <citation type="journal article" date="2021" name="Sci. Adv.">
        <title>The American lobster genome reveals insights on longevity, neural, and immune adaptations.</title>
        <authorList>
            <person name="Polinski J.M."/>
            <person name="Zimin A.V."/>
            <person name="Clark K.F."/>
            <person name="Kohn A.B."/>
            <person name="Sadowski N."/>
            <person name="Timp W."/>
            <person name="Ptitsyn A."/>
            <person name="Khanna P."/>
            <person name="Romanova D.Y."/>
            <person name="Williams P."/>
            <person name="Greenwood S.J."/>
            <person name="Moroz L.L."/>
            <person name="Walt D.R."/>
            <person name="Bodnar A.G."/>
        </authorList>
    </citation>
    <scope>NUCLEOTIDE SEQUENCE</scope>
    <source>
        <strain evidence="3">GMGI-L3</strain>
    </source>
</reference>
<dbReference type="PROSITE" id="PS50041">
    <property type="entry name" value="C_TYPE_LECTIN_2"/>
    <property type="match status" value="1"/>
</dbReference>
<gene>
    <name evidence="3" type="primary">Klrb1b-L</name>
    <name evidence="3" type="ORF">Hamer_G021579</name>
</gene>
<feature type="signal peptide" evidence="1">
    <location>
        <begin position="1"/>
        <end position="18"/>
    </location>
</feature>
<keyword evidence="3" id="KW-0675">Receptor</keyword>
<evidence type="ECO:0000313" key="3">
    <source>
        <dbReference type="EMBL" id="KAG7169187.1"/>
    </source>
</evidence>
<comment type="caution">
    <text evidence="3">The sequence shown here is derived from an EMBL/GenBank/DDBJ whole genome shotgun (WGS) entry which is preliminary data.</text>
</comment>
<sequence length="176" mass="20098">MQAAVLVLYLAVVGCIAAKKVGKISEDHEADSREKLECSNGFLPIAGNCYRFFQEKKSWGDAQMRCQNQNTNLASIRDKQQYQGLLAHISAHFPGTYWTSGKLESGQWIWTATGTSMSQKWWGTNPSNSSNHCAYLCSYTSKYWDESCDTERNFICEKAQEPLERSSKYLYAYRRT</sequence>
<dbReference type="AlphaFoldDB" id="A0A8J5K2F7"/>
<dbReference type="InterPro" id="IPR050111">
    <property type="entry name" value="C-type_lectin/snaclec_domain"/>
</dbReference>
<proteinExistence type="predicted"/>
<feature type="domain" description="C-type lectin" evidence="2">
    <location>
        <begin position="45"/>
        <end position="157"/>
    </location>
</feature>
<dbReference type="SMART" id="SM00034">
    <property type="entry name" value="CLECT"/>
    <property type="match status" value="1"/>
</dbReference>
<dbReference type="InterPro" id="IPR001304">
    <property type="entry name" value="C-type_lectin-like"/>
</dbReference>
<feature type="chain" id="PRO_5035209198" evidence="1">
    <location>
        <begin position="19"/>
        <end position="176"/>
    </location>
</feature>
<keyword evidence="4" id="KW-1185">Reference proteome</keyword>
<dbReference type="Proteomes" id="UP000747542">
    <property type="component" value="Unassembled WGS sequence"/>
</dbReference>
<dbReference type="Pfam" id="PF00059">
    <property type="entry name" value="Lectin_C"/>
    <property type="match status" value="1"/>
</dbReference>
<dbReference type="OrthoDB" id="6359822at2759"/>